<evidence type="ECO:0000313" key="5">
    <source>
        <dbReference type="EMBL" id="RJX75433.1"/>
    </source>
</evidence>
<dbReference type="SUPFAM" id="SSF56784">
    <property type="entry name" value="HAD-like"/>
    <property type="match status" value="1"/>
</dbReference>
<dbReference type="InterPro" id="IPR041492">
    <property type="entry name" value="HAD_2"/>
</dbReference>
<keyword evidence="5" id="KW-0378">Hydrolase</keyword>
<accession>A0A3A6QST6</accession>
<dbReference type="GO" id="GO:0046872">
    <property type="term" value="F:metal ion binding"/>
    <property type="evidence" value="ECO:0007669"/>
    <property type="project" value="UniProtKB-KW"/>
</dbReference>
<name>A0A3A6QST6_9VIBR</name>
<dbReference type="GO" id="GO:0016787">
    <property type="term" value="F:hydrolase activity"/>
    <property type="evidence" value="ECO:0007669"/>
    <property type="project" value="UniProtKB-KW"/>
</dbReference>
<dbReference type="Gene3D" id="1.10.150.240">
    <property type="entry name" value="Putative phosphatase, domain 2"/>
    <property type="match status" value="1"/>
</dbReference>
<keyword evidence="4" id="KW-0460">Magnesium</keyword>
<comment type="caution">
    <text evidence="5">The sequence shown here is derived from an EMBL/GenBank/DDBJ whole genome shotgun (WGS) entry which is preliminary data.</text>
</comment>
<dbReference type="InterPro" id="IPR006439">
    <property type="entry name" value="HAD-SF_hydro_IA"/>
</dbReference>
<dbReference type="SFLD" id="SFLDG01129">
    <property type="entry name" value="C1.5:_HAD__Beta-PGM__Phosphata"/>
    <property type="match status" value="1"/>
</dbReference>
<dbReference type="EMBL" id="QVMU01000001">
    <property type="protein sequence ID" value="RJX75433.1"/>
    <property type="molecule type" value="Genomic_DNA"/>
</dbReference>
<evidence type="ECO:0000256" key="4">
    <source>
        <dbReference type="ARBA" id="ARBA00022842"/>
    </source>
</evidence>
<reference evidence="5 6" key="1">
    <citation type="submission" date="2018-08" db="EMBL/GenBank/DDBJ databases">
        <title>Vibrio isolated from the Eastern China Marginal Seas.</title>
        <authorList>
            <person name="Li Y."/>
        </authorList>
    </citation>
    <scope>NUCLEOTIDE SEQUENCE [LARGE SCALE GENOMIC DNA]</scope>
    <source>
        <strain evidence="5 6">BEI233</strain>
    </source>
</reference>
<evidence type="ECO:0000256" key="1">
    <source>
        <dbReference type="ARBA" id="ARBA00001946"/>
    </source>
</evidence>
<dbReference type="InterPro" id="IPR036412">
    <property type="entry name" value="HAD-like_sf"/>
</dbReference>
<keyword evidence="6" id="KW-1185">Reference proteome</keyword>
<dbReference type="OrthoDB" id="9800058at2"/>
<dbReference type="AlphaFoldDB" id="A0A3A6QST6"/>
<dbReference type="Proteomes" id="UP000273252">
    <property type="component" value="Unassembled WGS sequence"/>
</dbReference>
<dbReference type="PANTHER" id="PTHR46193:SF10">
    <property type="entry name" value="6-PHOSPHOGLUCONATE PHOSPHATASE"/>
    <property type="match status" value="1"/>
</dbReference>
<gene>
    <name evidence="5" type="ORF">DZ860_01765</name>
</gene>
<sequence length="215" mass="23843">MNHSKVNCVIFDCDGTLIDSEILCCEALCFVISLYGMSMSQEEAMAHFEGGKLADILLATCQRIGLNASIDELEPLYRNKLEELFCEKLTPMNGAIGLLSYLEENGIDYCIASNGPKDKIEESLKLTGLIKYFNGKVYSAFEANSWKPEPDLIQYSAMNMGYSLRECLYIDDTPKGVEAGLRAGVRTLQLIGSYTQQSNGDAIRISNLTQAIEYL</sequence>
<evidence type="ECO:0000256" key="3">
    <source>
        <dbReference type="ARBA" id="ARBA00022723"/>
    </source>
</evidence>
<comment type="similarity">
    <text evidence="2">Belongs to the HAD-like hydrolase superfamily. CbbY/CbbZ/Gph/YieH family.</text>
</comment>
<dbReference type="InterPro" id="IPR023198">
    <property type="entry name" value="PGP-like_dom2"/>
</dbReference>
<proteinExistence type="inferred from homology"/>
<dbReference type="SFLD" id="SFLDS00003">
    <property type="entry name" value="Haloacid_Dehalogenase"/>
    <property type="match status" value="1"/>
</dbReference>
<evidence type="ECO:0000256" key="2">
    <source>
        <dbReference type="ARBA" id="ARBA00006171"/>
    </source>
</evidence>
<protein>
    <submittedName>
        <fullName evidence="5">HAD family hydrolase</fullName>
    </submittedName>
</protein>
<dbReference type="InterPro" id="IPR051600">
    <property type="entry name" value="Beta-PGM-like"/>
</dbReference>
<dbReference type="NCBIfam" id="TIGR01509">
    <property type="entry name" value="HAD-SF-IA-v3"/>
    <property type="match status" value="1"/>
</dbReference>
<dbReference type="PRINTS" id="PR00413">
    <property type="entry name" value="HADHALOGNASE"/>
</dbReference>
<dbReference type="Pfam" id="PF13419">
    <property type="entry name" value="HAD_2"/>
    <property type="match status" value="1"/>
</dbReference>
<evidence type="ECO:0000313" key="6">
    <source>
        <dbReference type="Proteomes" id="UP000273252"/>
    </source>
</evidence>
<dbReference type="Gene3D" id="3.40.50.1000">
    <property type="entry name" value="HAD superfamily/HAD-like"/>
    <property type="match status" value="1"/>
</dbReference>
<dbReference type="InterPro" id="IPR023214">
    <property type="entry name" value="HAD_sf"/>
</dbReference>
<dbReference type="PANTHER" id="PTHR46193">
    <property type="entry name" value="6-PHOSPHOGLUCONATE PHOSPHATASE"/>
    <property type="match status" value="1"/>
</dbReference>
<comment type="cofactor">
    <cofactor evidence="1">
        <name>Mg(2+)</name>
        <dbReference type="ChEBI" id="CHEBI:18420"/>
    </cofactor>
</comment>
<dbReference type="RefSeq" id="WP_120029190.1">
    <property type="nucleotide sequence ID" value="NZ_QVMU01000001.1"/>
</dbReference>
<organism evidence="5 6">
    <name type="scientific">Vibrio sinensis</name>
    <dbReference type="NCBI Taxonomy" id="2302434"/>
    <lineage>
        <taxon>Bacteria</taxon>
        <taxon>Pseudomonadati</taxon>
        <taxon>Pseudomonadota</taxon>
        <taxon>Gammaproteobacteria</taxon>
        <taxon>Vibrionales</taxon>
        <taxon>Vibrionaceae</taxon>
        <taxon>Vibrio</taxon>
    </lineage>
</organism>
<keyword evidence="3" id="KW-0479">Metal-binding</keyword>